<name>A0A318J2I8_9BURK</name>
<dbReference type="InterPro" id="IPR007837">
    <property type="entry name" value="DinB"/>
</dbReference>
<dbReference type="EMBL" id="QJKB01000006">
    <property type="protein sequence ID" value="PXX41846.1"/>
    <property type="molecule type" value="Genomic_DNA"/>
</dbReference>
<evidence type="ECO:0000313" key="4">
    <source>
        <dbReference type="EMBL" id="PXX41846.1"/>
    </source>
</evidence>
<comment type="caution">
    <text evidence="4">The sequence shown here is derived from an EMBL/GenBank/DDBJ whole genome shotgun (WGS) entry which is preliminary data.</text>
</comment>
<dbReference type="RefSeq" id="WP_110256297.1">
    <property type="nucleotide sequence ID" value="NZ_QJKB01000006.1"/>
</dbReference>
<accession>A0A318J2I8</accession>
<sequence length="168" mass="18874">MDGILVSLFSYKAWANVEVHAALARFDAQRYPDEYLAMLHTLDHVNVVDRIFKGHLSGTGAAGFTSTNSEKIPDLSALREIVSETDNWYLDFVSGLSVERMKQSVQFAFTDGDQGTMTREEMLLHVITHGGYHRGCVGQILEGMGISSPPDSLTKFLHRHEPERRIHQ</sequence>
<keyword evidence="5" id="KW-1185">Reference proteome</keyword>
<dbReference type="InterPro" id="IPR034660">
    <property type="entry name" value="DinB/YfiT-like"/>
</dbReference>
<reference evidence="4 5" key="1">
    <citation type="submission" date="2018-05" db="EMBL/GenBank/DDBJ databases">
        <title>Genomic Encyclopedia of Type Strains, Phase IV (KMG-IV): sequencing the most valuable type-strain genomes for metagenomic binning, comparative biology and taxonomic classification.</title>
        <authorList>
            <person name="Goeker M."/>
        </authorList>
    </citation>
    <scope>NUCLEOTIDE SEQUENCE [LARGE SCALE GENOMIC DNA]</scope>
    <source>
        <strain evidence="4 5">DSM 19792</strain>
    </source>
</reference>
<dbReference type="OrthoDB" id="9807509at2"/>
<dbReference type="Proteomes" id="UP000247792">
    <property type="component" value="Unassembled WGS sequence"/>
</dbReference>
<feature type="binding site" evidence="3">
    <location>
        <position position="129"/>
    </location>
    <ligand>
        <name>a divalent metal cation</name>
        <dbReference type="ChEBI" id="CHEBI:60240"/>
    </ligand>
</feature>
<evidence type="ECO:0000256" key="1">
    <source>
        <dbReference type="ARBA" id="ARBA00008635"/>
    </source>
</evidence>
<dbReference type="SUPFAM" id="SSF109854">
    <property type="entry name" value="DinB/YfiT-like putative metalloenzymes"/>
    <property type="match status" value="1"/>
</dbReference>
<dbReference type="AlphaFoldDB" id="A0A318J2I8"/>
<dbReference type="GO" id="GO:0046872">
    <property type="term" value="F:metal ion binding"/>
    <property type="evidence" value="ECO:0007669"/>
    <property type="project" value="UniProtKB-KW"/>
</dbReference>
<feature type="binding site" evidence="3">
    <location>
        <position position="44"/>
    </location>
    <ligand>
        <name>a divalent metal cation</name>
        <dbReference type="ChEBI" id="CHEBI:60240"/>
    </ligand>
</feature>
<protein>
    <submittedName>
        <fullName evidence="4">Putative damage-inducible protein DinB</fullName>
    </submittedName>
</protein>
<organism evidence="4 5">
    <name type="scientific">Undibacterium pigrum</name>
    <dbReference type="NCBI Taxonomy" id="401470"/>
    <lineage>
        <taxon>Bacteria</taxon>
        <taxon>Pseudomonadati</taxon>
        <taxon>Pseudomonadota</taxon>
        <taxon>Betaproteobacteria</taxon>
        <taxon>Burkholderiales</taxon>
        <taxon>Oxalobacteraceae</taxon>
        <taxon>Undibacterium</taxon>
    </lineage>
</organism>
<keyword evidence="2 3" id="KW-0479">Metal-binding</keyword>
<evidence type="ECO:0000256" key="2">
    <source>
        <dbReference type="ARBA" id="ARBA00022723"/>
    </source>
</evidence>
<dbReference type="PANTHER" id="PTHR37302:SF1">
    <property type="entry name" value="PROTEIN DINB"/>
    <property type="match status" value="1"/>
</dbReference>
<evidence type="ECO:0000256" key="3">
    <source>
        <dbReference type="PIRSR" id="PIRSR607837-1"/>
    </source>
</evidence>
<gene>
    <name evidence="4" type="ORF">DFR42_10625</name>
</gene>
<proteinExistence type="inferred from homology"/>
<dbReference type="PANTHER" id="PTHR37302">
    <property type="entry name" value="SLR1116 PROTEIN"/>
    <property type="match status" value="1"/>
</dbReference>
<comment type="similarity">
    <text evidence="1">Belongs to the DinB family.</text>
</comment>
<dbReference type="Gene3D" id="1.20.120.450">
    <property type="entry name" value="dinb family like domain"/>
    <property type="match status" value="1"/>
</dbReference>
<dbReference type="Pfam" id="PF05163">
    <property type="entry name" value="DinB"/>
    <property type="match status" value="1"/>
</dbReference>
<evidence type="ECO:0000313" key="5">
    <source>
        <dbReference type="Proteomes" id="UP000247792"/>
    </source>
</evidence>
<feature type="binding site" evidence="3">
    <location>
        <position position="133"/>
    </location>
    <ligand>
        <name>a divalent metal cation</name>
        <dbReference type="ChEBI" id="CHEBI:60240"/>
    </ligand>
</feature>